<evidence type="ECO:0000256" key="1">
    <source>
        <dbReference type="SAM" id="MobiDB-lite"/>
    </source>
</evidence>
<sequence>MKWWDALSRLAGMLAEAGSPELAGGAGALVGVLLIAMLARMPLVRPVEGGGYRAGVCALRSRAVRVGVPRHRDPDASGRTRPRGPTGVLAVA</sequence>
<accession>A0A1H1QZT9</accession>
<dbReference type="InterPro" id="IPR045635">
    <property type="entry name" value="DUF6412"/>
</dbReference>
<evidence type="ECO:0000313" key="3">
    <source>
        <dbReference type="EMBL" id="SDS28977.1"/>
    </source>
</evidence>
<reference evidence="3 4" key="1">
    <citation type="submission" date="2016-10" db="EMBL/GenBank/DDBJ databases">
        <authorList>
            <person name="de Groot N.N."/>
        </authorList>
    </citation>
    <scope>NUCLEOTIDE SEQUENCE [LARGE SCALE GENOMIC DNA]</scope>
    <source>
        <strain evidence="3 4">DSM 43941</strain>
    </source>
</reference>
<protein>
    <submittedName>
        <fullName evidence="3">Uncharacterized protein</fullName>
    </submittedName>
</protein>
<dbReference type="EMBL" id="LT629758">
    <property type="protein sequence ID" value="SDS28977.1"/>
    <property type="molecule type" value="Genomic_DNA"/>
</dbReference>
<keyword evidence="2" id="KW-1133">Transmembrane helix</keyword>
<proteinExistence type="predicted"/>
<dbReference type="RefSeq" id="WP_231954039.1">
    <property type="nucleotide sequence ID" value="NZ_BOMJ01000040.1"/>
</dbReference>
<dbReference type="AlphaFoldDB" id="A0A1H1QZT9"/>
<dbReference type="STRING" id="113562.SAMN04489716_0454"/>
<evidence type="ECO:0000256" key="2">
    <source>
        <dbReference type="SAM" id="Phobius"/>
    </source>
</evidence>
<keyword evidence="4" id="KW-1185">Reference proteome</keyword>
<evidence type="ECO:0000313" key="4">
    <source>
        <dbReference type="Proteomes" id="UP000198688"/>
    </source>
</evidence>
<keyword evidence="2" id="KW-0472">Membrane</keyword>
<gene>
    <name evidence="3" type="ORF">SAMN04489716_0454</name>
</gene>
<feature type="transmembrane region" description="Helical" evidence="2">
    <location>
        <begin position="22"/>
        <end position="39"/>
    </location>
</feature>
<organism evidence="3 4">
    <name type="scientific">Actinoplanes derwentensis</name>
    <dbReference type="NCBI Taxonomy" id="113562"/>
    <lineage>
        <taxon>Bacteria</taxon>
        <taxon>Bacillati</taxon>
        <taxon>Actinomycetota</taxon>
        <taxon>Actinomycetes</taxon>
        <taxon>Micromonosporales</taxon>
        <taxon>Micromonosporaceae</taxon>
        <taxon>Actinoplanes</taxon>
    </lineage>
</organism>
<name>A0A1H1QZT9_9ACTN</name>
<dbReference type="Pfam" id="PF19950">
    <property type="entry name" value="DUF6412"/>
    <property type="match status" value="1"/>
</dbReference>
<dbReference type="Proteomes" id="UP000198688">
    <property type="component" value="Chromosome I"/>
</dbReference>
<keyword evidence="2" id="KW-0812">Transmembrane</keyword>
<feature type="region of interest" description="Disordered" evidence="1">
    <location>
        <begin position="68"/>
        <end position="92"/>
    </location>
</feature>